<feature type="region of interest" description="Disordered" evidence="1">
    <location>
        <begin position="63"/>
        <end position="131"/>
    </location>
</feature>
<feature type="region of interest" description="Disordered" evidence="1">
    <location>
        <begin position="1"/>
        <end position="29"/>
    </location>
</feature>
<dbReference type="SUPFAM" id="SSF49785">
    <property type="entry name" value="Galactose-binding domain-like"/>
    <property type="match status" value="1"/>
</dbReference>
<keyword evidence="2" id="KW-0472">Membrane</keyword>
<dbReference type="Gene3D" id="2.60.120.1060">
    <property type="entry name" value="NPCBM/NEW2 domain"/>
    <property type="match status" value="1"/>
</dbReference>
<evidence type="ECO:0000313" key="5">
    <source>
        <dbReference type="Proteomes" id="UP000000851"/>
    </source>
</evidence>
<proteinExistence type="predicted"/>
<dbReference type="STRING" id="479433.Caci_7218"/>
<name>C7Q734_CATAD</name>
<sequence length="283" mass="27670">MTDPYDSSGPGGGSPGGPDQEGSGGGVGAMDHVRAAWQTPGGKMLAVIPAVVALILGGAAGAALGGGGGSKKPEIVSAPGPTDFVTVTATGTSSAGSDGSGAGSSGSTTASGTGTPTGTPTGSAASLPSTNPTQIGVVPLADLTPASGPWRSRNASPMLNGALQQFAIIQDLEDANTNGDVGYNLGRYYTKFTGVIGLDDNSPKSTLHPTIEIDGDGLKIATFTPTLGHPAQISLDVTGVLRLDVKYTSLDSDGNDSVAGSLVLGNGQLTTVPGYHPPAPSSS</sequence>
<gene>
    <name evidence="4" type="ordered locus">Caci_7218</name>
</gene>
<evidence type="ECO:0000256" key="2">
    <source>
        <dbReference type="SAM" id="Phobius"/>
    </source>
</evidence>
<dbReference type="KEGG" id="cai:Caci_7218"/>
<dbReference type="InterPro" id="IPR008979">
    <property type="entry name" value="Galactose-bd-like_sf"/>
</dbReference>
<dbReference type="RefSeq" id="WP_015795775.1">
    <property type="nucleotide sequence ID" value="NC_013131.1"/>
</dbReference>
<protein>
    <recommendedName>
        <fullName evidence="3">Glycosyl hydrolase family 98 putative carbohydrate-binding module domain-containing protein</fullName>
    </recommendedName>
</protein>
<keyword evidence="2" id="KW-1133">Transmembrane helix</keyword>
<dbReference type="Proteomes" id="UP000000851">
    <property type="component" value="Chromosome"/>
</dbReference>
<dbReference type="InterPro" id="IPR038637">
    <property type="entry name" value="NPCBM_sf"/>
</dbReference>
<evidence type="ECO:0000259" key="3">
    <source>
        <dbReference type="Pfam" id="PF08305"/>
    </source>
</evidence>
<dbReference type="HOGENOM" id="CLU_982425_0_0_11"/>
<dbReference type="InParanoid" id="C7Q734"/>
<dbReference type="EMBL" id="CP001700">
    <property type="protein sequence ID" value="ACU76047.1"/>
    <property type="molecule type" value="Genomic_DNA"/>
</dbReference>
<keyword evidence="5" id="KW-1185">Reference proteome</keyword>
<dbReference type="Pfam" id="PF08305">
    <property type="entry name" value="NPCBM"/>
    <property type="match status" value="1"/>
</dbReference>
<dbReference type="OrthoDB" id="3365840at2"/>
<organism evidence="4 5">
    <name type="scientific">Catenulispora acidiphila (strain DSM 44928 / JCM 14897 / NBRC 102108 / NRRL B-24433 / ID139908)</name>
    <dbReference type="NCBI Taxonomy" id="479433"/>
    <lineage>
        <taxon>Bacteria</taxon>
        <taxon>Bacillati</taxon>
        <taxon>Actinomycetota</taxon>
        <taxon>Actinomycetes</taxon>
        <taxon>Catenulisporales</taxon>
        <taxon>Catenulisporaceae</taxon>
        <taxon>Catenulispora</taxon>
    </lineage>
</organism>
<keyword evidence="2" id="KW-0812">Transmembrane</keyword>
<evidence type="ECO:0000313" key="4">
    <source>
        <dbReference type="EMBL" id="ACU76047.1"/>
    </source>
</evidence>
<feature type="transmembrane region" description="Helical" evidence="2">
    <location>
        <begin position="44"/>
        <end position="64"/>
    </location>
</feature>
<evidence type="ECO:0000256" key="1">
    <source>
        <dbReference type="SAM" id="MobiDB-lite"/>
    </source>
</evidence>
<feature type="compositionally biased region" description="Low complexity" evidence="1">
    <location>
        <begin position="105"/>
        <end position="126"/>
    </location>
</feature>
<feature type="domain" description="Glycosyl hydrolase family 98 putative carbohydrate-binding module" evidence="3">
    <location>
        <begin position="177"/>
        <end position="252"/>
    </location>
</feature>
<feature type="compositionally biased region" description="Low complexity" evidence="1">
    <location>
        <begin position="88"/>
        <end position="97"/>
    </location>
</feature>
<dbReference type="AlphaFoldDB" id="C7Q734"/>
<dbReference type="InterPro" id="IPR013222">
    <property type="entry name" value="Glyco_hyd_98_carb-bd"/>
</dbReference>
<accession>C7Q734</accession>
<reference evidence="4 5" key="1">
    <citation type="journal article" date="2009" name="Stand. Genomic Sci.">
        <title>Complete genome sequence of Catenulispora acidiphila type strain (ID 139908).</title>
        <authorList>
            <person name="Copeland A."/>
            <person name="Lapidus A."/>
            <person name="Glavina Del Rio T."/>
            <person name="Nolan M."/>
            <person name="Lucas S."/>
            <person name="Chen F."/>
            <person name="Tice H."/>
            <person name="Cheng J.F."/>
            <person name="Bruce D."/>
            <person name="Goodwin L."/>
            <person name="Pitluck S."/>
            <person name="Mikhailova N."/>
            <person name="Pati A."/>
            <person name="Ivanova N."/>
            <person name="Mavromatis K."/>
            <person name="Chen A."/>
            <person name="Palaniappan K."/>
            <person name="Chain P."/>
            <person name="Land M."/>
            <person name="Hauser L."/>
            <person name="Chang Y.J."/>
            <person name="Jeffries C.D."/>
            <person name="Chertkov O."/>
            <person name="Brettin T."/>
            <person name="Detter J.C."/>
            <person name="Han C."/>
            <person name="Ali Z."/>
            <person name="Tindall B.J."/>
            <person name="Goker M."/>
            <person name="Bristow J."/>
            <person name="Eisen J.A."/>
            <person name="Markowitz V."/>
            <person name="Hugenholtz P."/>
            <person name="Kyrpides N.C."/>
            <person name="Klenk H.P."/>
        </authorList>
    </citation>
    <scope>NUCLEOTIDE SEQUENCE [LARGE SCALE GENOMIC DNA]</scope>
    <source>
        <strain evidence="5">DSM 44928 / JCM 14897 / NBRC 102108 / NRRL B-24433 / ID139908</strain>
    </source>
</reference>